<evidence type="ECO:0000313" key="1">
    <source>
        <dbReference type="EMBL" id="QDU67483.1"/>
    </source>
</evidence>
<proteinExistence type="predicted"/>
<dbReference type="AlphaFoldDB" id="A0A518BKL6"/>
<evidence type="ECO:0000313" key="2">
    <source>
        <dbReference type="Proteomes" id="UP000316921"/>
    </source>
</evidence>
<reference evidence="1 2" key="1">
    <citation type="submission" date="2019-02" db="EMBL/GenBank/DDBJ databases">
        <title>Deep-cultivation of Planctomycetes and their phenomic and genomic characterization uncovers novel biology.</title>
        <authorList>
            <person name="Wiegand S."/>
            <person name="Jogler M."/>
            <person name="Boedeker C."/>
            <person name="Pinto D."/>
            <person name="Vollmers J."/>
            <person name="Rivas-Marin E."/>
            <person name="Kohn T."/>
            <person name="Peeters S.H."/>
            <person name="Heuer A."/>
            <person name="Rast P."/>
            <person name="Oberbeckmann S."/>
            <person name="Bunk B."/>
            <person name="Jeske O."/>
            <person name="Meyerdierks A."/>
            <person name="Storesund J.E."/>
            <person name="Kallscheuer N."/>
            <person name="Luecker S."/>
            <person name="Lage O.M."/>
            <person name="Pohl T."/>
            <person name="Merkel B.J."/>
            <person name="Hornburger P."/>
            <person name="Mueller R.-W."/>
            <person name="Bruemmer F."/>
            <person name="Labrenz M."/>
            <person name="Spormann A.M."/>
            <person name="Op den Camp H."/>
            <person name="Overmann J."/>
            <person name="Amann R."/>
            <person name="Jetten M.S.M."/>
            <person name="Mascher T."/>
            <person name="Medema M.H."/>
            <person name="Devos D.P."/>
            <person name="Kaster A.-K."/>
            <person name="Ovreas L."/>
            <person name="Rohde M."/>
            <person name="Galperin M.Y."/>
            <person name="Jogler C."/>
        </authorList>
    </citation>
    <scope>NUCLEOTIDE SEQUENCE [LARGE SCALE GENOMIC DNA]</scope>
    <source>
        <strain evidence="1 2">Pla133</strain>
    </source>
</reference>
<dbReference type="EMBL" id="CP036287">
    <property type="protein sequence ID" value="QDU67483.1"/>
    <property type="molecule type" value="Genomic_DNA"/>
</dbReference>
<gene>
    <name evidence="1" type="ORF">Pla133_25660</name>
</gene>
<keyword evidence="2" id="KW-1185">Reference proteome</keyword>
<dbReference type="InterPro" id="IPR038765">
    <property type="entry name" value="Papain-like_cys_pep_sf"/>
</dbReference>
<sequence length="282" mass="31373">MAAGSEIVIQEVRPGSEDRYPIGALAVGSVLRAGAIGRREYPEEQTMASKKKLKGGARTGDDRLDRVVQFDEASRGYAIRQRKGQRTRRSYTWRCDKFLDQGEEGACVGFSIGHELSAHPAPVQRIGPSFCRKKIYWEAQRRDPWEGGEYPGARPHYGGTSLLVGVKVARSMGWFEEYRWSFSFSSFLLGLGYHGPAVIGITWHEGMVEPDAQGFVRPTGGEIGGHCILANGVDVRERTVTLHNSWGKSWGTGGECKVRWRDMEDLLADSGEAVFFVDRSTR</sequence>
<organism evidence="1 2">
    <name type="scientific">Engelhardtia mirabilis</name>
    <dbReference type="NCBI Taxonomy" id="2528011"/>
    <lineage>
        <taxon>Bacteria</taxon>
        <taxon>Pseudomonadati</taxon>
        <taxon>Planctomycetota</taxon>
        <taxon>Planctomycetia</taxon>
        <taxon>Planctomycetia incertae sedis</taxon>
        <taxon>Engelhardtia</taxon>
    </lineage>
</organism>
<evidence type="ECO:0008006" key="3">
    <source>
        <dbReference type="Google" id="ProtNLM"/>
    </source>
</evidence>
<dbReference type="Gene3D" id="3.90.70.10">
    <property type="entry name" value="Cysteine proteinases"/>
    <property type="match status" value="1"/>
</dbReference>
<accession>A0A518BKL6</accession>
<dbReference type="Proteomes" id="UP000316921">
    <property type="component" value="Chromosome"/>
</dbReference>
<name>A0A518BKL6_9BACT</name>
<dbReference type="SUPFAM" id="SSF54001">
    <property type="entry name" value="Cysteine proteinases"/>
    <property type="match status" value="1"/>
</dbReference>
<protein>
    <recommendedName>
        <fullName evidence="3">Papain family cysteine protease</fullName>
    </recommendedName>
</protein>
<dbReference type="KEGG" id="pbap:Pla133_25660"/>